<comment type="caution">
    <text evidence="1">The sequence shown here is derived from an EMBL/GenBank/DDBJ whole genome shotgun (WGS) entry which is preliminary data.</text>
</comment>
<dbReference type="Proteomes" id="UP000466442">
    <property type="component" value="Unassembled WGS sequence"/>
</dbReference>
<dbReference type="AlphaFoldDB" id="A0A6A4JDX5"/>
<dbReference type="EMBL" id="WIXP02000008">
    <property type="protein sequence ID" value="KAF6206682.1"/>
    <property type="molecule type" value="Genomic_DNA"/>
</dbReference>
<keyword evidence="2" id="KW-1185">Reference proteome</keyword>
<evidence type="ECO:0000313" key="2">
    <source>
        <dbReference type="Proteomes" id="UP000466442"/>
    </source>
</evidence>
<proteinExistence type="predicted"/>
<accession>A0A6A4JDX5</accession>
<name>A0A6A4JDX5_APOLU</name>
<evidence type="ECO:0000313" key="1">
    <source>
        <dbReference type="EMBL" id="KAF6206682.1"/>
    </source>
</evidence>
<gene>
    <name evidence="1" type="ORF">GE061_017918</name>
</gene>
<protein>
    <submittedName>
        <fullName evidence="1">Uncharacterized protein</fullName>
    </submittedName>
</protein>
<organism evidence="1 2">
    <name type="scientific">Apolygus lucorum</name>
    <name type="common">Small green plant bug</name>
    <name type="synonym">Lygocoris lucorum</name>
    <dbReference type="NCBI Taxonomy" id="248454"/>
    <lineage>
        <taxon>Eukaryota</taxon>
        <taxon>Metazoa</taxon>
        <taxon>Ecdysozoa</taxon>
        <taxon>Arthropoda</taxon>
        <taxon>Hexapoda</taxon>
        <taxon>Insecta</taxon>
        <taxon>Pterygota</taxon>
        <taxon>Neoptera</taxon>
        <taxon>Paraneoptera</taxon>
        <taxon>Hemiptera</taxon>
        <taxon>Heteroptera</taxon>
        <taxon>Panheteroptera</taxon>
        <taxon>Cimicomorpha</taxon>
        <taxon>Miridae</taxon>
        <taxon>Mirini</taxon>
        <taxon>Apolygus</taxon>
    </lineage>
</organism>
<dbReference type="OrthoDB" id="10508271at2759"/>
<reference evidence="1" key="1">
    <citation type="journal article" date="2021" name="Mol. Ecol. Resour.">
        <title>Apolygus lucorum genome provides insights into omnivorousness and mesophyll feeding.</title>
        <authorList>
            <person name="Liu Y."/>
            <person name="Liu H."/>
            <person name="Wang H."/>
            <person name="Huang T."/>
            <person name="Liu B."/>
            <person name="Yang B."/>
            <person name="Yin L."/>
            <person name="Li B."/>
            <person name="Zhang Y."/>
            <person name="Zhang S."/>
            <person name="Jiang F."/>
            <person name="Zhang X."/>
            <person name="Ren Y."/>
            <person name="Wang B."/>
            <person name="Wang S."/>
            <person name="Lu Y."/>
            <person name="Wu K."/>
            <person name="Fan W."/>
            <person name="Wang G."/>
        </authorList>
    </citation>
    <scope>NUCLEOTIDE SEQUENCE</scope>
    <source>
        <strain evidence="1">12Hb</strain>
    </source>
</reference>
<sequence length="96" mass="10994">MEQPVGTQPTPKTCTWTAKTLSVDRTWSPSRQRFDTTRFRLGRSSATTATCGRRHRAIRISTSSGELLKCFEFIAQTWRDQVPKGFKSLTEKNKNK</sequence>